<proteinExistence type="predicted"/>
<sequence>MKNTIFILLLFLLTGCSQQLVFERKQYNSSYSPNYTTSYNSANIKMEVLEAKNDDNINKIIFENIKELSSFIDSQNLTINNYNQLTKGFVDTYKNAKNKTPGNNIKNWDFELESNIEYETEEFVNIGINYTSSYGDASGFGGKRSLVFNKQTGNQLKLEDIFINPKAVSKLVEAKFRDKYHVNNAVSLNQQGYCFETGSFYLTNNVFFNIEGVKFLYNINEISSYDKGSYEVFLTYQEIDKYLLIK</sequence>
<reference evidence="3" key="1">
    <citation type="submission" date="2016-10" db="EMBL/GenBank/DDBJ databases">
        <authorList>
            <person name="Varghese N."/>
            <person name="Submissions S."/>
        </authorList>
    </citation>
    <scope>NUCLEOTIDE SEQUENCE [LARGE SCALE GENOMIC DNA]</scope>
    <source>
        <strain evidence="3">DSM 17934</strain>
    </source>
</reference>
<evidence type="ECO:0000313" key="3">
    <source>
        <dbReference type="Proteomes" id="UP000199702"/>
    </source>
</evidence>
<accession>A0A1H6UV18</accession>
<dbReference type="Gene3D" id="3.30.565.40">
    <property type="entry name" value="Fervidobacterium nodosum Rt17-B1 like"/>
    <property type="match status" value="1"/>
</dbReference>
<dbReference type="STRING" id="402734.SAMN05660918_2002"/>
<evidence type="ECO:0000313" key="2">
    <source>
        <dbReference type="EMBL" id="SEI94484.1"/>
    </source>
</evidence>
<keyword evidence="3" id="KW-1185">Reference proteome</keyword>
<dbReference type="Proteomes" id="UP000199702">
    <property type="component" value="Unassembled WGS sequence"/>
</dbReference>
<dbReference type="Gene3D" id="3.90.640.20">
    <property type="entry name" value="Heat-shock cognate protein, ATPase"/>
    <property type="match status" value="1"/>
</dbReference>
<organism evidence="2 3">
    <name type="scientific">Flavobacterium terrigena</name>
    <dbReference type="NCBI Taxonomy" id="402734"/>
    <lineage>
        <taxon>Bacteria</taxon>
        <taxon>Pseudomonadati</taxon>
        <taxon>Bacteroidota</taxon>
        <taxon>Flavobacteriia</taxon>
        <taxon>Flavobacteriales</taxon>
        <taxon>Flavobacteriaceae</taxon>
        <taxon>Flavobacterium</taxon>
    </lineage>
</organism>
<evidence type="ECO:0000259" key="1">
    <source>
        <dbReference type="Pfam" id="PF11738"/>
    </source>
</evidence>
<protein>
    <recommendedName>
        <fullName evidence="1">DUF3298 domain-containing protein</fullName>
    </recommendedName>
</protein>
<dbReference type="AlphaFoldDB" id="A0A1H6UV18"/>
<dbReference type="EMBL" id="FNYA01000004">
    <property type="protein sequence ID" value="SEI94484.1"/>
    <property type="molecule type" value="Genomic_DNA"/>
</dbReference>
<feature type="domain" description="DUF3298" evidence="1">
    <location>
        <begin position="160"/>
        <end position="236"/>
    </location>
</feature>
<dbReference type="InterPro" id="IPR037126">
    <property type="entry name" value="PdaC/RsiV-like_sf"/>
</dbReference>
<dbReference type="PROSITE" id="PS51257">
    <property type="entry name" value="PROKAR_LIPOPROTEIN"/>
    <property type="match status" value="1"/>
</dbReference>
<gene>
    <name evidence="2" type="ORF">SAMN05660918_2002</name>
</gene>
<dbReference type="InterPro" id="IPR021729">
    <property type="entry name" value="DUF3298"/>
</dbReference>
<dbReference type="Pfam" id="PF11738">
    <property type="entry name" value="DUF3298"/>
    <property type="match status" value="1"/>
</dbReference>
<dbReference type="RefSeq" id="WP_091312474.1">
    <property type="nucleotide sequence ID" value="NZ_CBCSJU010000004.1"/>
</dbReference>
<dbReference type="OrthoDB" id="594879at2"/>
<name>A0A1H6UV18_9FLAO</name>